<dbReference type="PANTHER" id="PTHR10520:SF12">
    <property type="entry name" value="TRIFUNCTIONAL PURINE BIOSYNTHETIC PROTEIN ADENOSINE-3"/>
    <property type="match status" value="1"/>
</dbReference>
<feature type="domain" description="PurM-like C-terminal" evidence="17">
    <location>
        <begin position="174"/>
        <end position="338"/>
    </location>
</feature>
<dbReference type="GO" id="GO:0004641">
    <property type="term" value="F:phosphoribosylformylglycinamidine cyclo-ligase activity"/>
    <property type="evidence" value="ECO:0007669"/>
    <property type="project" value="UniProtKB-UniRule"/>
</dbReference>
<evidence type="ECO:0000256" key="2">
    <source>
        <dbReference type="ARBA" id="ARBA00004686"/>
    </source>
</evidence>
<dbReference type="InterPro" id="IPR004733">
    <property type="entry name" value="PurM_cligase"/>
</dbReference>
<dbReference type="InterPro" id="IPR010918">
    <property type="entry name" value="PurM-like_C_dom"/>
</dbReference>
<dbReference type="Pfam" id="PF00586">
    <property type="entry name" value="AIRS"/>
    <property type="match status" value="1"/>
</dbReference>
<dbReference type="GO" id="GO:0004637">
    <property type="term" value="F:phosphoribosylamine-glycine ligase activity"/>
    <property type="evidence" value="ECO:0007669"/>
    <property type="project" value="TreeGrafter"/>
</dbReference>
<accession>A0A8H2R1W8</accession>
<dbReference type="GO" id="GO:0005524">
    <property type="term" value="F:ATP binding"/>
    <property type="evidence" value="ECO:0007669"/>
    <property type="project" value="UniProtKB-KW"/>
</dbReference>
<evidence type="ECO:0000313" key="18">
    <source>
        <dbReference type="EMBL" id="VFB17023.1"/>
    </source>
</evidence>
<dbReference type="GO" id="GO:0005829">
    <property type="term" value="C:cytosol"/>
    <property type="evidence" value="ECO:0007669"/>
    <property type="project" value="TreeGrafter"/>
</dbReference>
<dbReference type="SUPFAM" id="SSF55326">
    <property type="entry name" value="PurM N-terminal domain-like"/>
    <property type="match status" value="1"/>
</dbReference>
<evidence type="ECO:0000256" key="11">
    <source>
        <dbReference type="ARBA" id="ARBA00031908"/>
    </source>
</evidence>
<dbReference type="SUPFAM" id="SSF56042">
    <property type="entry name" value="PurM C-terminal domain-like"/>
    <property type="match status" value="1"/>
</dbReference>
<dbReference type="UniPathway" id="UPA00074">
    <property type="reaction ID" value="UER00129"/>
</dbReference>
<comment type="similarity">
    <text evidence="3 15">Belongs to the AIR synthase family.</text>
</comment>
<evidence type="ECO:0000256" key="6">
    <source>
        <dbReference type="ARBA" id="ARBA00022490"/>
    </source>
</evidence>
<sequence length="344" mass="37224">MALTYEQSGVNISEGNRAVELMKKSVQKTYRDGVVGDIGLFSGGFSLKAFKDMEDPILLASTDGVGTKILISQELGIHNTVGIDLVAMCVNDLICQGAKPLFFLDYIASGHLEAEKISQLVEGIAQGCLDSMCSLIGGETAEMPGLYGEDEYDLAGFSVGIVDRAKMIDGSKIKEGDSIIGLASSGIHSNGYSLVRRLFLEELGMKLTDPFKGTDQSLGQVLLTPTKLYVKAILNLLDQVDLKGIVNITGGGFVENIPRILPENLNARVHVNSWEKLPVFKAIEESGMVEFEEMYRSLNMGMGMVLICDPQDEETVLKSLAESGEEAMKIGEIVQGNKVCELIK</sequence>
<name>A0A8H2R1W8_9FIRM</name>
<feature type="domain" description="PurM-like N-terminal" evidence="16">
    <location>
        <begin position="58"/>
        <end position="162"/>
    </location>
</feature>
<protein>
    <recommendedName>
        <fullName evidence="5 15">Phosphoribosylformylglycinamidine cyclo-ligase</fullName>
        <ecNumber evidence="4 15">6.3.3.1</ecNumber>
    </recommendedName>
    <alternativeName>
        <fullName evidence="12 15">AIR synthase</fullName>
    </alternativeName>
    <alternativeName>
        <fullName evidence="13 15">AIRS</fullName>
    </alternativeName>
    <alternativeName>
        <fullName evidence="11 15">Phosphoribosyl-aminoimidazole synthetase</fullName>
    </alternativeName>
</protein>
<keyword evidence="7 15" id="KW-0436">Ligase</keyword>
<keyword evidence="8 15" id="KW-0547">Nucleotide-binding</keyword>
<dbReference type="Pfam" id="PF02769">
    <property type="entry name" value="AIRS_C"/>
    <property type="match status" value="1"/>
</dbReference>
<evidence type="ECO:0000313" key="19">
    <source>
        <dbReference type="Proteomes" id="UP000377798"/>
    </source>
</evidence>
<keyword evidence="10 15" id="KW-0067">ATP-binding</keyword>
<evidence type="ECO:0000256" key="3">
    <source>
        <dbReference type="ARBA" id="ARBA00010280"/>
    </source>
</evidence>
<comment type="pathway">
    <text evidence="2 15">Purine metabolism; IMP biosynthesis via de novo pathway; 5-amino-1-(5-phospho-D-ribosyl)imidazole from N(2)-formyl-N(1)-(5-phospho-D-ribosyl)glycinamide: step 2/2.</text>
</comment>
<keyword evidence="9 15" id="KW-0658">Purine biosynthesis</keyword>
<dbReference type="CDD" id="cd02196">
    <property type="entry name" value="PurM"/>
    <property type="match status" value="1"/>
</dbReference>
<keyword evidence="19" id="KW-1185">Reference proteome</keyword>
<dbReference type="Gene3D" id="3.30.1330.10">
    <property type="entry name" value="PurM-like, N-terminal domain"/>
    <property type="match status" value="1"/>
</dbReference>
<evidence type="ECO:0000256" key="15">
    <source>
        <dbReference type="HAMAP-Rule" id="MF_00741"/>
    </source>
</evidence>
<organism evidence="18 19">
    <name type="scientific">Urinicoccus massiliensis</name>
    <dbReference type="NCBI Taxonomy" id="1723382"/>
    <lineage>
        <taxon>Bacteria</taxon>
        <taxon>Bacillati</taxon>
        <taxon>Bacillota</taxon>
        <taxon>Tissierellia</taxon>
        <taxon>Tissierellales</taxon>
        <taxon>Peptoniphilaceae</taxon>
        <taxon>Urinicoccus</taxon>
    </lineage>
</organism>
<dbReference type="Gene3D" id="3.90.650.10">
    <property type="entry name" value="PurM-like C-terminal domain"/>
    <property type="match status" value="1"/>
</dbReference>
<comment type="catalytic activity">
    <reaction evidence="14 15">
        <text>2-formamido-N(1)-(5-O-phospho-beta-D-ribosyl)acetamidine + ATP = 5-amino-1-(5-phospho-beta-D-ribosyl)imidazole + ADP + phosphate + H(+)</text>
        <dbReference type="Rhea" id="RHEA:23032"/>
        <dbReference type="ChEBI" id="CHEBI:15378"/>
        <dbReference type="ChEBI" id="CHEBI:30616"/>
        <dbReference type="ChEBI" id="CHEBI:43474"/>
        <dbReference type="ChEBI" id="CHEBI:137981"/>
        <dbReference type="ChEBI" id="CHEBI:147287"/>
        <dbReference type="ChEBI" id="CHEBI:456216"/>
        <dbReference type="EC" id="6.3.3.1"/>
    </reaction>
</comment>
<dbReference type="InterPro" id="IPR016188">
    <property type="entry name" value="PurM-like_N"/>
</dbReference>
<dbReference type="InterPro" id="IPR036676">
    <property type="entry name" value="PurM-like_C_sf"/>
</dbReference>
<dbReference type="GO" id="GO:0006189">
    <property type="term" value="P:'de novo' IMP biosynthetic process"/>
    <property type="evidence" value="ECO:0007669"/>
    <property type="project" value="UniProtKB-UniRule"/>
</dbReference>
<dbReference type="EMBL" id="CAACYI010000001">
    <property type="protein sequence ID" value="VFB17023.1"/>
    <property type="molecule type" value="Genomic_DNA"/>
</dbReference>
<dbReference type="Proteomes" id="UP000377798">
    <property type="component" value="Unassembled WGS sequence"/>
</dbReference>
<reference evidence="18 19" key="1">
    <citation type="submission" date="2019-02" db="EMBL/GenBank/DDBJ databases">
        <authorList>
            <consortium name="Pathogen Informatics"/>
        </authorList>
    </citation>
    <scope>NUCLEOTIDE SEQUENCE [LARGE SCALE GENOMIC DNA]</scope>
    <source>
        <strain evidence="18 19">3012STDY7089603</strain>
    </source>
</reference>
<proteinExistence type="inferred from homology"/>
<dbReference type="HAMAP" id="MF_00741">
    <property type="entry name" value="AIRS"/>
    <property type="match status" value="1"/>
</dbReference>
<dbReference type="InterPro" id="IPR036921">
    <property type="entry name" value="PurM-like_N_sf"/>
</dbReference>
<evidence type="ECO:0000259" key="16">
    <source>
        <dbReference type="Pfam" id="PF00586"/>
    </source>
</evidence>
<dbReference type="FunFam" id="3.30.1330.10:FF:000001">
    <property type="entry name" value="Phosphoribosylformylglycinamidine cyclo-ligase"/>
    <property type="match status" value="1"/>
</dbReference>
<evidence type="ECO:0000256" key="13">
    <source>
        <dbReference type="ARBA" id="ARBA00033093"/>
    </source>
</evidence>
<keyword evidence="6 15" id="KW-0963">Cytoplasm</keyword>
<comment type="subcellular location">
    <subcellularLocation>
        <location evidence="1 15">Cytoplasm</location>
    </subcellularLocation>
</comment>
<comment type="caution">
    <text evidence="18">The sequence shown here is derived from an EMBL/GenBank/DDBJ whole genome shotgun (WGS) entry which is preliminary data.</text>
</comment>
<evidence type="ECO:0000256" key="10">
    <source>
        <dbReference type="ARBA" id="ARBA00022840"/>
    </source>
</evidence>
<dbReference type="FunFam" id="3.90.650.10:FF:000011">
    <property type="entry name" value="Phosphoribosylformylglycinamidine cyclo-ligase"/>
    <property type="match status" value="1"/>
</dbReference>
<dbReference type="GO" id="GO:0046084">
    <property type="term" value="P:adenine biosynthetic process"/>
    <property type="evidence" value="ECO:0007669"/>
    <property type="project" value="TreeGrafter"/>
</dbReference>
<evidence type="ECO:0000259" key="17">
    <source>
        <dbReference type="Pfam" id="PF02769"/>
    </source>
</evidence>
<evidence type="ECO:0000256" key="5">
    <source>
        <dbReference type="ARBA" id="ARBA00020367"/>
    </source>
</evidence>
<evidence type="ECO:0000256" key="1">
    <source>
        <dbReference type="ARBA" id="ARBA00004496"/>
    </source>
</evidence>
<dbReference type="AlphaFoldDB" id="A0A8H2R1W8"/>
<evidence type="ECO:0000256" key="12">
    <source>
        <dbReference type="ARBA" id="ARBA00032931"/>
    </source>
</evidence>
<evidence type="ECO:0000256" key="8">
    <source>
        <dbReference type="ARBA" id="ARBA00022741"/>
    </source>
</evidence>
<evidence type="ECO:0000256" key="4">
    <source>
        <dbReference type="ARBA" id="ARBA00013047"/>
    </source>
</evidence>
<dbReference type="NCBIfam" id="TIGR00878">
    <property type="entry name" value="purM"/>
    <property type="match status" value="1"/>
</dbReference>
<evidence type="ECO:0000256" key="14">
    <source>
        <dbReference type="ARBA" id="ARBA00049057"/>
    </source>
</evidence>
<evidence type="ECO:0000256" key="7">
    <source>
        <dbReference type="ARBA" id="ARBA00022598"/>
    </source>
</evidence>
<dbReference type="EC" id="6.3.3.1" evidence="4 15"/>
<gene>
    <name evidence="15 18" type="primary">purM</name>
    <name evidence="18" type="ORF">NCTC13150_01601</name>
</gene>
<dbReference type="PANTHER" id="PTHR10520">
    <property type="entry name" value="TRIFUNCTIONAL PURINE BIOSYNTHETIC PROTEIN ADENOSINE-3-RELATED"/>
    <property type="match status" value="1"/>
</dbReference>
<dbReference type="RefSeq" id="WP_034439969.1">
    <property type="nucleotide sequence ID" value="NZ_CAACYI010000001.1"/>
</dbReference>
<evidence type="ECO:0000256" key="9">
    <source>
        <dbReference type="ARBA" id="ARBA00022755"/>
    </source>
</evidence>